<name>A0A4P9UL82_METBY</name>
<dbReference type="AlphaFoldDB" id="A0A4P9UL82"/>
<accession>A0A4P9UL82</accession>
<dbReference type="STRING" id="675511.GCA_000341735_04112"/>
<dbReference type="KEGG" id="mbur:EQU24_00370"/>
<dbReference type="RefSeq" id="WP_083877740.1">
    <property type="nucleotide sequence ID" value="NZ_CP035467.1"/>
</dbReference>
<proteinExistence type="predicted"/>
<gene>
    <name evidence="1" type="ORF">EQU24_00370</name>
</gene>
<protein>
    <submittedName>
        <fullName evidence="1">Uncharacterized protein</fullName>
    </submittedName>
</protein>
<dbReference type="EMBL" id="CP035467">
    <property type="protein sequence ID" value="QCW80881.1"/>
    <property type="molecule type" value="Genomic_DNA"/>
</dbReference>
<evidence type="ECO:0000313" key="2">
    <source>
        <dbReference type="Proteomes" id="UP000305881"/>
    </source>
</evidence>
<keyword evidence="2" id="KW-1185">Reference proteome</keyword>
<organism evidence="1 2">
    <name type="scientific">Methylotuvimicrobium buryatense</name>
    <name type="common">Methylomicrobium buryatense</name>
    <dbReference type="NCBI Taxonomy" id="95641"/>
    <lineage>
        <taxon>Bacteria</taxon>
        <taxon>Pseudomonadati</taxon>
        <taxon>Pseudomonadota</taxon>
        <taxon>Gammaproteobacteria</taxon>
        <taxon>Methylococcales</taxon>
        <taxon>Methylococcaceae</taxon>
        <taxon>Methylotuvimicrobium</taxon>
    </lineage>
</organism>
<evidence type="ECO:0000313" key="1">
    <source>
        <dbReference type="EMBL" id="QCW80881.1"/>
    </source>
</evidence>
<sequence length="63" mass="6808">MQIVQEQKSANAMDGVNADFAGAKICPAADTCQSSHRTPFQQLSKLSHARSLGLPGRFSFSRL</sequence>
<dbReference type="Proteomes" id="UP000305881">
    <property type="component" value="Chromosome"/>
</dbReference>
<reference evidence="2" key="1">
    <citation type="journal article" date="2019" name="J. Bacteriol.">
        <title>A Mutagenic Screen Identifies a TonB-Dependent Receptor Required for the Lanthanide Metal Switch in the Type I Methanotroph 'Methylotuvimicrobium buryatense' 5GB1C.</title>
        <authorList>
            <person name="Groom J.D."/>
            <person name="Ford S.M."/>
            <person name="Pesesky M.W."/>
            <person name="Lidstrom M.E."/>
        </authorList>
    </citation>
    <scope>NUCLEOTIDE SEQUENCE [LARGE SCALE GENOMIC DNA]</scope>
    <source>
        <strain evidence="2">5GB1C</strain>
    </source>
</reference>